<dbReference type="Proteomes" id="UP001166093">
    <property type="component" value="Unassembled WGS sequence"/>
</dbReference>
<evidence type="ECO:0000259" key="3">
    <source>
        <dbReference type="PROSITE" id="PS51004"/>
    </source>
</evidence>
<evidence type="ECO:0000313" key="5">
    <source>
        <dbReference type="Proteomes" id="UP001166093"/>
    </source>
</evidence>
<dbReference type="PANTHER" id="PTHR11036:SF135">
    <property type="entry name" value="SEMAPHORIN 4D ISOFORM X1-RELATED"/>
    <property type="match status" value="1"/>
</dbReference>
<proteinExistence type="predicted"/>
<dbReference type="PROSITE" id="PS51004">
    <property type="entry name" value="SEMA"/>
    <property type="match status" value="1"/>
</dbReference>
<feature type="non-terminal residue" evidence="4">
    <location>
        <position position="1"/>
    </location>
</feature>
<dbReference type="InterPro" id="IPR027231">
    <property type="entry name" value="Semaphorin"/>
</dbReference>
<gene>
    <name evidence="4" type="primary">Sema4e_2</name>
    <name evidence="4" type="ORF">GTO93_0005837</name>
</gene>
<protein>
    <submittedName>
        <fullName evidence="4">SEM4E protein</fullName>
    </submittedName>
</protein>
<feature type="non-terminal residue" evidence="4">
    <location>
        <position position="214"/>
    </location>
</feature>
<dbReference type="InterPro" id="IPR036352">
    <property type="entry name" value="Semap_dom_sf"/>
</dbReference>
<feature type="domain" description="Sema" evidence="3">
    <location>
        <begin position="1"/>
        <end position="214"/>
    </location>
</feature>
<comment type="caution">
    <text evidence="2">Lacks conserved residue(s) required for the propagation of feature annotation.</text>
</comment>
<evidence type="ECO:0000313" key="4">
    <source>
        <dbReference type="EMBL" id="MBN3288193.1"/>
    </source>
</evidence>
<dbReference type="EMBL" id="JAAWVQ010173201">
    <property type="protein sequence ID" value="MBN3288193.1"/>
    <property type="molecule type" value="Genomic_DNA"/>
</dbReference>
<dbReference type="InterPro" id="IPR001627">
    <property type="entry name" value="Semap_dom"/>
</dbReference>
<comment type="caution">
    <text evidence="4">The sequence shown here is derived from an EMBL/GenBank/DDBJ whole genome shotgun (WGS) entry which is preliminary data.</text>
</comment>
<dbReference type="SMART" id="SM00630">
    <property type="entry name" value="Sema"/>
    <property type="match status" value="1"/>
</dbReference>
<organism evidence="4 5">
    <name type="scientific">Polyodon spathula</name>
    <name type="common">North American paddlefish</name>
    <name type="synonym">Squalus spathula</name>
    <dbReference type="NCBI Taxonomy" id="7913"/>
    <lineage>
        <taxon>Eukaryota</taxon>
        <taxon>Metazoa</taxon>
        <taxon>Chordata</taxon>
        <taxon>Craniata</taxon>
        <taxon>Vertebrata</taxon>
        <taxon>Euteleostomi</taxon>
        <taxon>Actinopterygii</taxon>
        <taxon>Chondrostei</taxon>
        <taxon>Acipenseriformes</taxon>
        <taxon>Polyodontidae</taxon>
        <taxon>Polyodon</taxon>
    </lineage>
</organism>
<reference evidence="4" key="1">
    <citation type="journal article" date="2021" name="Cell">
        <title>Tracing the genetic footprints of vertebrate landing in non-teleost ray-finned fishes.</title>
        <authorList>
            <person name="Bi X."/>
            <person name="Wang K."/>
            <person name="Yang L."/>
            <person name="Pan H."/>
            <person name="Jiang H."/>
            <person name="Wei Q."/>
            <person name="Fang M."/>
            <person name="Yu H."/>
            <person name="Zhu C."/>
            <person name="Cai Y."/>
            <person name="He Y."/>
            <person name="Gan X."/>
            <person name="Zeng H."/>
            <person name="Yu D."/>
            <person name="Zhu Y."/>
            <person name="Jiang H."/>
            <person name="Qiu Q."/>
            <person name="Yang H."/>
            <person name="Zhang Y.E."/>
            <person name="Wang W."/>
            <person name="Zhu M."/>
            <person name="He S."/>
            <person name="Zhang G."/>
        </authorList>
    </citation>
    <scope>NUCLEOTIDE SEQUENCE</scope>
    <source>
        <strain evidence="4">Pddl_001</strain>
    </source>
</reference>
<evidence type="ECO:0000256" key="2">
    <source>
        <dbReference type="PROSITE-ProRule" id="PRU00352"/>
    </source>
</evidence>
<evidence type="ECO:0000256" key="1">
    <source>
        <dbReference type="ARBA" id="ARBA00023180"/>
    </source>
</evidence>
<dbReference type="PANTHER" id="PTHR11036">
    <property type="entry name" value="SEMAPHORIN"/>
    <property type="match status" value="1"/>
</dbReference>
<keyword evidence="1" id="KW-0325">Glycoprotein</keyword>
<dbReference type="SUPFAM" id="SSF101912">
    <property type="entry name" value="Sema domain"/>
    <property type="match status" value="1"/>
</dbReference>
<name>A0ABS2YQL1_POLSP</name>
<sequence length="214" mass="24107">MVEGDLYAATSINFLGSEPVFIRNSGNSLRTEFKASWLNEPNFIYMDMVKESQNNAVGDDDKVYLFFSETAVEYDFYNKLLVSRVARVCKGDLGGQRTLQKKWTTFLKASLVCSVLELNLQLIIQDMFVLKSKDWRETIFYGVFIPQSGALDISAVCAYTMTTVQDVFSKGKYKAPVTVESSHVKWVMYSGEVPVPRPGAVSITAQHYTPSQPF</sequence>
<keyword evidence="5" id="KW-1185">Reference proteome</keyword>
<dbReference type="Pfam" id="PF01403">
    <property type="entry name" value="Sema"/>
    <property type="match status" value="1"/>
</dbReference>
<dbReference type="InterPro" id="IPR015943">
    <property type="entry name" value="WD40/YVTN_repeat-like_dom_sf"/>
</dbReference>
<dbReference type="Gene3D" id="2.130.10.10">
    <property type="entry name" value="YVTN repeat-like/Quinoprotein amine dehydrogenase"/>
    <property type="match status" value="1"/>
</dbReference>
<accession>A0ABS2YQL1</accession>